<dbReference type="Proteomes" id="UP000544095">
    <property type="component" value="Unassembled WGS sequence"/>
</dbReference>
<dbReference type="AlphaFoldDB" id="A0A8H5L7C6"/>
<comment type="caution">
    <text evidence="2">The sequence shown here is derived from an EMBL/GenBank/DDBJ whole genome shotgun (WGS) entry which is preliminary data.</text>
</comment>
<gene>
    <name evidence="2" type="ORF">FPANT_7320</name>
</gene>
<protein>
    <submittedName>
        <fullName evidence="2">Serine threonine kinase</fullName>
    </submittedName>
</protein>
<evidence type="ECO:0000313" key="3">
    <source>
        <dbReference type="Proteomes" id="UP000544095"/>
    </source>
</evidence>
<evidence type="ECO:0000256" key="1">
    <source>
        <dbReference type="SAM" id="MobiDB-lite"/>
    </source>
</evidence>
<sequence>MAENADKTALPETGGEARLATAPIQDAPSKSEEESNVQQVQDEDEDDDRKAHLPIRCSLLPEFPFEIGETVWIVQPGYRAPRGEFRITKVHPDDLFELVDCATNVVHPDFVEGKYLRRDI</sequence>
<keyword evidence="3" id="KW-1185">Reference proteome</keyword>
<feature type="region of interest" description="Disordered" evidence="1">
    <location>
        <begin position="1"/>
        <end position="50"/>
    </location>
</feature>
<proteinExistence type="predicted"/>
<reference evidence="2 3" key="1">
    <citation type="submission" date="2020-05" db="EMBL/GenBank/DDBJ databases">
        <title>Identification and distribution of gene clusters putatively required for synthesis of sphingolipid metabolism inhibitors in phylogenetically diverse species of the filamentous fungus Fusarium.</title>
        <authorList>
            <person name="Kim H.-S."/>
            <person name="Busman M."/>
            <person name="Brown D.W."/>
            <person name="Divon H."/>
            <person name="Uhlig S."/>
            <person name="Proctor R.H."/>
        </authorList>
    </citation>
    <scope>NUCLEOTIDE SEQUENCE [LARGE SCALE GENOMIC DNA]</scope>
    <source>
        <strain evidence="2 3">NRRL 25211</strain>
    </source>
</reference>
<name>A0A8H5L7C6_9HYPO</name>
<keyword evidence="2" id="KW-0808">Transferase</keyword>
<keyword evidence="2" id="KW-0418">Kinase</keyword>
<evidence type="ECO:0000313" key="2">
    <source>
        <dbReference type="EMBL" id="KAF5586114.1"/>
    </source>
</evidence>
<dbReference type="EMBL" id="JAAOAR010000356">
    <property type="protein sequence ID" value="KAF5586114.1"/>
    <property type="molecule type" value="Genomic_DNA"/>
</dbReference>
<dbReference type="GO" id="GO:0016301">
    <property type="term" value="F:kinase activity"/>
    <property type="evidence" value="ECO:0007669"/>
    <property type="project" value="UniProtKB-KW"/>
</dbReference>
<accession>A0A8H5L7C6</accession>
<organism evidence="2 3">
    <name type="scientific">Fusarium pseudoanthophilum</name>
    <dbReference type="NCBI Taxonomy" id="48495"/>
    <lineage>
        <taxon>Eukaryota</taxon>
        <taxon>Fungi</taxon>
        <taxon>Dikarya</taxon>
        <taxon>Ascomycota</taxon>
        <taxon>Pezizomycotina</taxon>
        <taxon>Sordariomycetes</taxon>
        <taxon>Hypocreomycetidae</taxon>
        <taxon>Hypocreales</taxon>
        <taxon>Nectriaceae</taxon>
        <taxon>Fusarium</taxon>
        <taxon>Fusarium fujikuroi species complex</taxon>
    </lineage>
</organism>